<feature type="compositionally biased region" description="Gly residues" evidence="1">
    <location>
        <begin position="256"/>
        <end position="313"/>
    </location>
</feature>
<protein>
    <recommendedName>
        <fullName evidence="2">DUF1989 domain-containing protein</fullName>
    </recommendedName>
</protein>
<reference evidence="4" key="1">
    <citation type="journal article" date="2019" name="Int. J. Syst. Evol. Microbiol.">
        <title>The Global Catalogue of Microorganisms (GCM) 10K type strain sequencing project: providing services to taxonomists for standard genome sequencing and annotation.</title>
        <authorList>
            <consortium name="The Broad Institute Genomics Platform"/>
            <consortium name="The Broad Institute Genome Sequencing Center for Infectious Disease"/>
            <person name="Wu L."/>
            <person name="Ma J."/>
        </authorList>
    </citation>
    <scope>NUCLEOTIDE SEQUENCE [LARGE SCALE GENOMIC DNA]</scope>
    <source>
        <strain evidence="4">JCM 4733</strain>
    </source>
</reference>
<dbReference type="PANTHER" id="PTHR31527:SF0">
    <property type="entry name" value="RE64534P"/>
    <property type="match status" value="1"/>
</dbReference>
<dbReference type="InterPro" id="IPR017791">
    <property type="entry name" value="UAAP2"/>
</dbReference>
<feature type="region of interest" description="Disordered" evidence="1">
    <location>
        <begin position="1"/>
        <end position="21"/>
    </location>
</feature>
<feature type="compositionally biased region" description="Low complexity" evidence="1">
    <location>
        <begin position="314"/>
        <end position="331"/>
    </location>
</feature>
<comment type="caution">
    <text evidence="3">The sequence shown here is derived from an EMBL/GenBank/DDBJ whole genome shotgun (WGS) entry which is preliminary data.</text>
</comment>
<feature type="compositionally biased region" description="Low complexity" evidence="1">
    <location>
        <begin position="1"/>
        <end position="16"/>
    </location>
</feature>
<dbReference type="InterPro" id="IPR018959">
    <property type="entry name" value="DUF1989"/>
</dbReference>
<keyword evidence="4" id="KW-1185">Reference proteome</keyword>
<dbReference type="EMBL" id="BMVN01000072">
    <property type="protein sequence ID" value="GHA69954.1"/>
    <property type="molecule type" value="Genomic_DNA"/>
</dbReference>
<organism evidence="3 4">
    <name type="scientific">Streptomyces canarius</name>
    <dbReference type="NCBI Taxonomy" id="285453"/>
    <lineage>
        <taxon>Bacteria</taxon>
        <taxon>Bacillati</taxon>
        <taxon>Actinomycetota</taxon>
        <taxon>Actinomycetes</taxon>
        <taxon>Kitasatosporales</taxon>
        <taxon>Streptomycetaceae</taxon>
        <taxon>Streptomyces</taxon>
    </lineage>
</organism>
<dbReference type="NCBIfam" id="TIGR03424">
    <property type="entry name" value="urea_degr_1"/>
    <property type="match status" value="1"/>
</dbReference>
<evidence type="ECO:0000313" key="3">
    <source>
        <dbReference type="EMBL" id="GHA69954.1"/>
    </source>
</evidence>
<feature type="domain" description="DUF1989" evidence="2">
    <location>
        <begin position="53"/>
        <end position="219"/>
    </location>
</feature>
<evidence type="ECO:0000313" key="4">
    <source>
        <dbReference type="Proteomes" id="UP000653644"/>
    </source>
</evidence>
<proteinExistence type="predicted"/>
<name>A0ABQ3DAS2_9ACTN</name>
<dbReference type="RefSeq" id="WP_306433534.1">
    <property type="nucleotide sequence ID" value="NZ_BMVN01000072.1"/>
</dbReference>
<evidence type="ECO:0000256" key="1">
    <source>
        <dbReference type="SAM" id="MobiDB-lite"/>
    </source>
</evidence>
<accession>A0ABQ3DAS2</accession>
<dbReference type="PANTHER" id="PTHR31527">
    <property type="entry name" value="RE64534P"/>
    <property type="match status" value="1"/>
</dbReference>
<dbReference type="Proteomes" id="UP000653644">
    <property type="component" value="Unassembled WGS sequence"/>
</dbReference>
<gene>
    <name evidence="3" type="ORF">GCM10010345_86720</name>
</gene>
<feature type="region of interest" description="Disordered" evidence="1">
    <location>
        <begin position="233"/>
        <end position="349"/>
    </location>
</feature>
<sequence length="349" mass="34967">MATTTRTENTPTSRPTAAGGTLASTVPVGAVYAEGSALDWGTSLVEGAVVLDEVVAPNAPWSAVVAKGHVLTIVDVGGNQSADCLLYNAADPGERYSVPDTLAWQGNAYVRTGTVLRSDEGRPLMTVVANEIDRQDTIGGACGKESNTLRYGHHVMFQHGCRENFLAEAGRRGLGVRDLVSNLNWFMNVPVEADGALGIVDGMSAPGRRVAVRADMDVLVIVSNCPQMNNPCNDFNPTPLRMIVTDPTEGDEPGGRDGGGPVGGGPGEAGPDGGGPVVGGPDGGGPVVGGPSGTGPGGDGPGRAGPAAGGPGREGPVAGGPDPAAPVGPGVFAPPCPHTTARTTSEDAA</sequence>
<dbReference type="Pfam" id="PF09347">
    <property type="entry name" value="DUF1989"/>
    <property type="match status" value="1"/>
</dbReference>
<evidence type="ECO:0000259" key="2">
    <source>
        <dbReference type="Pfam" id="PF09347"/>
    </source>
</evidence>